<feature type="domain" description="Enolpyruvate transferase" evidence="8">
    <location>
        <begin position="20"/>
        <end position="429"/>
    </location>
</feature>
<evidence type="ECO:0000256" key="6">
    <source>
        <dbReference type="ARBA" id="ARBA00044633"/>
    </source>
</evidence>
<feature type="binding site" evidence="7">
    <location>
        <position position="179"/>
    </location>
    <ligand>
        <name>3-phosphoshikimate</name>
        <dbReference type="ChEBI" id="CHEBI:145989"/>
    </ligand>
</feature>
<reference evidence="9 10" key="1">
    <citation type="journal article" date="2012" name="ISME J.">
        <title>Nitrification expanded: discovery, physiology and genomics of a nitrite-oxidizing bacterium from the phylum Chloroflexi.</title>
        <authorList>
            <person name="Sorokin D.Y."/>
            <person name="Lucker S."/>
            <person name="Vejmelkova D."/>
            <person name="Kostrikina N.A."/>
            <person name="Kleerebezem R."/>
            <person name="Rijpstra W.I."/>
            <person name="Damste J.S."/>
            <person name="Le Paslier D."/>
            <person name="Muyzer G."/>
            <person name="Wagner M."/>
            <person name="van Loosdrecht M.C."/>
            <person name="Daims H."/>
        </authorList>
    </citation>
    <scope>NUCLEOTIDE SEQUENCE [LARGE SCALE GENOMIC DNA]</scope>
    <source>
        <strain evidence="10">none</strain>
    </source>
</reference>
<gene>
    <name evidence="7 9" type="primary">aroA</name>
    <name evidence="9" type="ORF">NITHO_2790019</name>
</gene>
<proteinExistence type="inferred from homology"/>
<comment type="similarity">
    <text evidence="2 7">Belongs to the EPSP synthase family.</text>
</comment>
<feature type="binding site" evidence="7">
    <location>
        <position position="207"/>
    </location>
    <ligand>
        <name>3-phosphoshikimate</name>
        <dbReference type="ChEBI" id="CHEBI:145989"/>
    </ligand>
</feature>
<evidence type="ECO:0000259" key="8">
    <source>
        <dbReference type="Pfam" id="PF00275"/>
    </source>
</evidence>
<keyword evidence="7" id="KW-0963">Cytoplasm</keyword>
<feature type="active site" description="Proton acceptor" evidence="7">
    <location>
        <position position="323"/>
    </location>
</feature>
<dbReference type="PANTHER" id="PTHR21090">
    <property type="entry name" value="AROM/DEHYDROQUINATE SYNTHASE"/>
    <property type="match status" value="1"/>
</dbReference>
<sequence length="434" mass="46659">MTTASSRTYPEAIEIQPVRAPVDADVTLPGSKSYTNRALLLAAMADGTSTIHEALFSDDTHYMAASLRDLGIAIQANEAGCVFTVEGTGGTIPAAWAELFTGNSGTTARFLTAFLSLGRGEFIVDGNERMRERPIDPLIDALRQLGVDAESIRGTGCPPVRIRANGLQGGRVRLPGDRSSQYFSALLMIGPVSEQGIDIDVEGDLVSKPYIDLTADSMRAFGATMTNESYHRFIVPGGQRYRAREYRVEPDASAASYFFALAAVTGGRVRVRNLGANSAQGDARFVDVLERMGCDVTRGETFIEVRGPASLRGVDVDMNGISDTVQTLAAMAPLATGPVEIRNVGHIRHKETDRIAALATELRRLGVDVDERQDGLVVHPSGVQPGRVHTYDDHRMAMSFAILGCAVPGIVIEDPACVAKTFPDFFERLGRVVG</sequence>
<feature type="binding site" evidence="7">
    <location>
        <position position="32"/>
    </location>
    <ligand>
        <name>phosphoenolpyruvate</name>
        <dbReference type="ChEBI" id="CHEBI:58702"/>
    </ligand>
</feature>
<comment type="subcellular location">
    <subcellularLocation>
        <location evidence="7">Cytoplasm</location>
    </subcellularLocation>
</comment>
<organism evidence="9 10">
    <name type="scientific">Nitrolancea hollandica Lb</name>
    <dbReference type="NCBI Taxonomy" id="1129897"/>
    <lineage>
        <taxon>Bacteria</taxon>
        <taxon>Pseudomonadati</taxon>
        <taxon>Thermomicrobiota</taxon>
        <taxon>Thermomicrobia</taxon>
        <taxon>Sphaerobacterales</taxon>
        <taxon>Sphaerobacterineae</taxon>
        <taxon>Sphaerobacteraceae</taxon>
        <taxon>Nitrolancea</taxon>
    </lineage>
</organism>
<dbReference type="InterPro" id="IPR023193">
    <property type="entry name" value="EPSP_synthase_CS"/>
</dbReference>
<feature type="binding site" evidence="7">
    <location>
        <position position="181"/>
    </location>
    <ligand>
        <name>phosphoenolpyruvate</name>
        <dbReference type="ChEBI" id="CHEBI:58702"/>
    </ligand>
</feature>
<dbReference type="InterPro" id="IPR036968">
    <property type="entry name" value="Enolpyruvate_Tfrase_sf"/>
</dbReference>
<feature type="binding site" evidence="7">
    <location>
        <position position="181"/>
    </location>
    <ligand>
        <name>3-phosphoshikimate</name>
        <dbReference type="ChEBI" id="CHEBI:145989"/>
    </ligand>
</feature>
<evidence type="ECO:0000256" key="4">
    <source>
        <dbReference type="ARBA" id="ARBA00022679"/>
    </source>
</evidence>
<dbReference type="PIRSF" id="PIRSF000505">
    <property type="entry name" value="EPSPS"/>
    <property type="match status" value="1"/>
</dbReference>
<evidence type="ECO:0000256" key="5">
    <source>
        <dbReference type="ARBA" id="ARBA00023141"/>
    </source>
</evidence>
<comment type="caution">
    <text evidence="9">The sequence shown here is derived from an EMBL/GenBank/DDBJ whole genome shotgun (WGS) entry which is preliminary data.</text>
</comment>
<dbReference type="GO" id="GO:0009423">
    <property type="term" value="P:chorismate biosynthetic process"/>
    <property type="evidence" value="ECO:0007669"/>
    <property type="project" value="UniProtKB-UniRule"/>
</dbReference>
<dbReference type="OrthoDB" id="9809920at2"/>
<keyword evidence="5 7" id="KW-0057">Aromatic amino acid biosynthesis</keyword>
<dbReference type="CDD" id="cd01556">
    <property type="entry name" value="EPSP_synthase"/>
    <property type="match status" value="1"/>
</dbReference>
<comment type="catalytic activity">
    <reaction evidence="6">
        <text>3-phosphoshikimate + phosphoenolpyruvate = 5-O-(1-carboxyvinyl)-3-phosphoshikimate + phosphate</text>
        <dbReference type="Rhea" id="RHEA:21256"/>
        <dbReference type="ChEBI" id="CHEBI:43474"/>
        <dbReference type="ChEBI" id="CHEBI:57701"/>
        <dbReference type="ChEBI" id="CHEBI:58702"/>
        <dbReference type="ChEBI" id="CHEBI:145989"/>
        <dbReference type="EC" id="2.5.1.19"/>
    </reaction>
    <physiologicalReaction direction="left-to-right" evidence="6">
        <dbReference type="Rhea" id="RHEA:21257"/>
    </physiologicalReaction>
</comment>
<feature type="binding site" evidence="7">
    <location>
        <position position="354"/>
    </location>
    <ligand>
        <name>phosphoenolpyruvate</name>
        <dbReference type="ChEBI" id="CHEBI:58702"/>
    </ligand>
</feature>
<evidence type="ECO:0000256" key="3">
    <source>
        <dbReference type="ARBA" id="ARBA00022605"/>
    </source>
</evidence>
<dbReference type="GO" id="GO:0005737">
    <property type="term" value="C:cytoplasm"/>
    <property type="evidence" value="ECO:0007669"/>
    <property type="project" value="UniProtKB-SubCell"/>
</dbReference>
<comment type="pathway">
    <text evidence="1 7">Metabolic intermediate biosynthesis; chorismate biosynthesis; chorismate from D-erythrose 4-phosphate and phosphoenolpyruvate: step 6/7.</text>
</comment>
<evidence type="ECO:0000256" key="1">
    <source>
        <dbReference type="ARBA" id="ARBA00004811"/>
    </source>
</evidence>
<dbReference type="AlphaFoldDB" id="I4EGP3"/>
<dbReference type="GO" id="GO:0008652">
    <property type="term" value="P:amino acid biosynthetic process"/>
    <property type="evidence" value="ECO:0007669"/>
    <property type="project" value="UniProtKB-KW"/>
</dbReference>
<dbReference type="GO" id="GO:0003866">
    <property type="term" value="F:3-phosphoshikimate 1-carboxyvinyltransferase activity"/>
    <property type="evidence" value="ECO:0007669"/>
    <property type="project" value="UniProtKB-UniRule"/>
</dbReference>
<feature type="binding site" evidence="7">
    <location>
        <position position="420"/>
    </location>
    <ligand>
        <name>phosphoenolpyruvate</name>
        <dbReference type="ChEBI" id="CHEBI:58702"/>
    </ligand>
</feature>
<dbReference type="SUPFAM" id="SSF55205">
    <property type="entry name" value="EPT/RTPC-like"/>
    <property type="match status" value="1"/>
</dbReference>
<feature type="binding site" evidence="7">
    <location>
        <position position="105"/>
    </location>
    <ligand>
        <name>phosphoenolpyruvate</name>
        <dbReference type="ChEBI" id="CHEBI:58702"/>
    </ligand>
</feature>
<feature type="binding site" evidence="7">
    <location>
        <position position="133"/>
    </location>
    <ligand>
        <name>phosphoenolpyruvate</name>
        <dbReference type="ChEBI" id="CHEBI:58702"/>
    </ligand>
</feature>
<keyword evidence="10" id="KW-1185">Reference proteome</keyword>
<dbReference type="InterPro" id="IPR001986">
    <property type="entry name" value="Enolpyruvate_Tfrase_dom"/>
</dbReference>
<feature type="binding site" evidence="7">
    <location>
        <position position="33"/>
    </location>
    <ligand>
        <name>3-phosphoshikimate</name>
        <dbReference type="ChEBI" id="CHEBI:145989"/>
    </ligand>
</feature>
<accession>I4EGP3</accession>
<dbReference type="EMBL" id="CAGS01000200">
    <property type="protein sequence ID" value="CCF83855.1"/>
    <property type="molecule type" value="Genomic_DNA"/>
</dbReference>
<comment type="subunit">
    <text evidence="7">Monomer.</text>
</comment>
<protein>
    <recommendedName>
        <fullName evidence="7">3-phosphoshikimate 1-carboxyvinyltransferase</fullName>
        <ecNumber evidence="7">2.5.1.19</ecNumber>
    </recommendedName>
    <alternativeName>
        <fullName evidence="7">5-enolpyruvylshikimate-3-phosphate synthase</fullName>
        <shortName evidence="7">EPSP synthase</shortName>
        <shortName evidence="7">EPSPS</shortName>
    </alternativeName>
</protein>
<dbReference type="NCBIfam" id="TIGR01356">
    <property type="entry name" value="aroA"/>
    <property type="match status" value="1"/>
</dbReference>
<evidence type="ECO:0000256" key="7">
    <source>
        <dbReference type="HAMAP-Rule" id="MF_00210"/>
    </source>
</evidence>
<keyword evidence="4 7" id="KW-0808">Transferase</keyword>
<dbReference type="UniPathway" id="UPA00053">
    <property type="reaction ID" value="UER00089"/>
</dbReference>
<dbReference type="Proteomes" id="UP000004221">
    <property type="component" value="Unassembled WGS sequence"/>
</dbReference>
<feature type="binding site" evidence="7">
    <location>
        <position position="32"/>
    </location>
    <ligand>
        <name>3-phosphoshikimate</name>
        <dbReference type="ChEBI" id="CHEBI:145989"/>
    </ligand>
</feature>
<evidence type="ECO:0000313" key="10">
    <source>
        <dbReference type="Proteomes" id="UP000004221"/>
    </source>
</evidence>
<dbReference type="PROSITE" id="PS00885">
    <property type="entry name" value="EPSP_SYNTHASE_2"/>
    <property type="match status" value="1"/>
</dbReference>
<evidence type="ECO:0000313" key="9">
    <source>
        <dbReference type="EMBL" id="CCF83855.1"/>
    </source>
</evidence>
<feature type="binding site" evidence="7">
    <location>
        <position position="37"/>
    </location>
    <ligand>
        <name>3-phosphoshikimate</name>
        <dbReference type="ChEBI" id="CHEBI:145989"/>
    </ligand>
</feature>
<dbReference type="HAMAP" id="MF_00210">
    <property type="entry name" value="EPSP_synth"/>
    <property type="match status" value="1"/>
</dbReference>
<feature type="binding site" evidence="7">
    <location>
        <position position="180"/>
    </location>
    <ligand>
        <name>3-phosphoshikimate</name>
        <dbReference type="ChEBI" id="CHEBI:145989"/>
    </ligand>
</feature>
<dbReference type="RefSeq" id="WP_008477529.1">
    <property type="nucleotide sequence ID" value="NZ_CAGS01000200.1"/>
</dbReference>
<comment type="caution">
    <text evidence="7">Lacks conserved residue(s) required for the propagation of feature annotation.</text>
</comment>
<dbReference type="EC" id="2.5.1.19" evidence="7"/>
<name>I4EGP3_9BACT</name>
<feature type="binding site" evidence="7">
    <location>
        <position position="350"/>
    </location>
    <ligand>
        <name>3-phosphoshikimate</name>
        <dbReference type="ChEBI" id="CHEBI:145989"/>
    </ligand>
</feature>
<keyword evidence="3 7" id="KW-0028">Amino-acid biosynthesis</keyword>
<feature type="binding site" evidence="7">
    <location>
        <position position="323"/>
    </location>
    <ligand>
        <name>3-phosphoshikimate</name>
        <dbReference type="ChEBI" id="CHEBI:145989"/>
    </ligand>
</feature>
<dbReference type="Gene3D" id="3.65.10.10">
    <property type="entry name" value="Enolpyruvate transferase domain"/>
    <property type="match status" value="2"/>
</dbReference>
<feature type="binding site" evidence="7">
    <location>
        <position position="395"/>
    </location>
    <ligand>
        <name>phosphoenolpyruvate</name>
        <dbReference type="ChEBI" id="CHEBI:58702"/>
    </ligand>
</feature>
<dbReference type="InterPro" id="IPR013792">
    <property type="entry name" value="RNA3'P_cycl/enolpyr_Trfase_a/b"/>
</dbReference>
<dbReference type="PROSITE" id="PS00104">
    <property type="entry name" value="EPSP_SYNTHASE_1"/>
    <property type="match status" value="1"/>
</dbReference>
<dbReference type="Pfam" id="PF00275">
    <property type="entry name" value="EPSP_synthase"/>
    <property type="match status" value="1"/>
</dbReference>
<dbReference type="InterPro" id="IPR006264">
    <property type="entry name" value="EPSP_synthase"/>
</dbReference>
<comment type="function">
    <text evidence="7">Catalyzes the transfer of the enolpyruvyl moiety of phosphoenolpyruvate (PEP) to the 5-hydroxyl of shikimate-3-phosphate (S3P) to produce enolpyruvyl shikimate-3-phosphate and inorganic phosphate.</text>
</comment>
<evidence type="ECO:0000256" key="2">
    <source>
        <dbReference type="ARBA" id="ARBA00009948"/>
    </source>
</evidence>
<dbReference type="PANTHER" id="PTHR21090:SF5">
    <property type="entry name" value="PENTAFUNCTIONAL AROM POLYPEPTIDE"/>
    <property type="match status" value="1"/>
</dbReference>
<dbReference type="GO" id="GO:0009073">
    <property type="term" value="P:aromatic amino acid family biosynthetic process"/>
    <property type="evidence" value="ECO:0007669"/>
    <property type="project" value="UniProtKB-KW"/>
</dbReference>